<evidence type="ECO:0000256" key="1">
    <source>
        <dbReference type="SAM" id="Phobius"/>
    </source>
</evidence>
<keyword evidence="1" id="KW-1133">Transmembrane helix</keyword>
<comment type="caution">
    <text evidence="2">The sequence shown here is derived from an EMBL/GenBank/DDBJ whole genome shotgun (WGS) entry which is preliminary data.</text>
</comment>
<accession>A0A2W4WFC7</accession>
<gene>
    <name evidence="2" type="ORF">DCF19_04665</name>
</gene>
<feature type="transmembrane region" description="Helical" evidence="1">
    <location>
        <begin position="6"/>
        <end position="26"/>
    </location>
</feature>
<dbReference type="AlphaFoldDB" id="A0A2W4WFC7"/>
<reference evidence="2 3" key="2">
    <citation type="submission" date="2018-06" db="EMBL/GenBank/DDBJ databases">
        <title>Metagenomic assembly of (sub)arctic Cyanobacteria and their associated microbiome from non-axenic cultures.</title>
        <authorList>
            <person name="Baurain D."/>
        </authorList>
    </citation>
    <scope>NUCLEOTIDE SEQUENCE [LARGE SCALE GENOMIC DNA]</scope>
    <source>
        <strain evidence="2">ULC066bin1</strain>
    </source>
</reference>
<reference evidence="2 3" key="1">
    <citation type="submission" date="2018-04" db="EMBL/GenBank/DDBJ databases">
        <authorList>
            <person name="Go L.Y."/>
            <person name="Mitchell J.A."/>
        </authorList>
    </citation>
    <scope>NUCLEOTIDE SEQUENCE [LARGE SCALE GENOMIC DNA]</scope>
    <source>
        <strain evidence="2">ULC066bin1</strain>
    </source>
</reference>
<proteinExistence type="predicted"/>
<protein>
    <submittedName>
        <fullName evidence="2">Uncharacterized protein</fullName>
    </submittedName>
</protein>
<dbReference type="Proteomes" id="UP000249467">
    <property type="component" value="Unassembled WGS sequence"/>
</dbReference>
<keyword evidence="1" id="KW-0812">Transmembrane</keyword>
<evidence type="ECO:0000313" key="3">
    <source>
        <dbReference type="Proteomes" id="UP000249467"/>
    </source>
</evidence>
<keyword evidence="1" id="KW-0472">Membrane</keyword>
<dbReference type="EMBL" id="QBML01000005">
    <property type="protein sequence ID" value="PZO43250.1"/>
    <property type="molecule type" value="Genomic_DNA"/>
</dbReference>
<evidence type="ECO:0000313" key="2">
    <source>
        <dbReference type="EMBL" id="PZO43250.1"/>
    </source>
</evidence>
<sequence length="62" mass="7055">MQTIRWIRIIFSAIFIILGLVFGIYFHVKENPPAIAIDSCIVKFANKGISENIPFGDPRCPY</sequence>
<organism evidence="2 3">
    <name type="scientific">Pseudanabaena frigida</name>
    <dbReference type="NCBI Taxonomy" id="945775"/>
    <lineage>
        <taxon>Bacteria</taxon>
        <taxon>Bacillati</taxon>
        <taxon>Cyanobacteriota</taxon>
        <taxon>Cyanophyceae</taxon>
        <taxon>Pseudanabaenales</taxon>
        <taxon>Pseudanabaenaceae</taxon>
        <taxon>Pseudanabaena</taxon>
    </lineage>
</organism>
<name>A0A2W4WFC7_9CYAN</name>